<evidence type="ECO:0000256" key="1">
    <source>
        <dbReference type="SAM" id="MobiDB-lite"/>
    </source>
</evidence>
<dbReference type="OrthoDB" id="10661912at2759"/>
<evidence type="ECO:0000313" key="3">
    <source>
        <dbReference type="Proteomes" id="UP000518266"/>
    </source>
</evidence>
<dbReference type="EMBL" id="JAAKFY010000012">
    <property type="protein sequence ID" value="KAF3848376.1"/>
    <property type="molecule type" value="Genomic_DNA"/>
</dbReference>
<feature type="region of interest" description="Disordered" evidence="1">
    <location>
        <begin position="22"/>
        <end position="99"/>
    </location>
</feature>
<protein>
    <submittedName>
        <fullName evidence="2">Uncharacterized protein</fullName>
    </submittedName>
</protein>
<feature type="compositionally biased region" description="Basic and acidic residues" evidence="1">
    <location>
        <begin position="44"/>
        <end position="66"/>
    </location>
</feature>
<reference evidence="2 3" key="1">
    <citation type="submission" date="2020-03" db="EMBL/GenBank/DDBJ databases">
        <title>Dissostichus mawsoni Genome sequencing and assembly.</title>
        <authorList>
            <person name="Park H."/>
        </authorList>
    </citation>
    <scope>NUCLEOTIDE SEQUENCE [LARGE SCALE GENOMIC DNA]</scope>
    <source>
        <strain evidence="2">DM0001</strain>
        <tissue evidence="2">Muscle</tissue>
    </source>
</reference>
<evidence type="ECO:0000313" key="2">
    <source>
        <dbReference type="EMBL" id="KAF3848376.1"/>
    </source>
</evidence>
<sequence>MEPTLVAPTAVNEKKPCCHWPLRATRSLRQKSSLTSRATPGFTDIREPNKQTDRWDRSWKDRDASVERQGPLGPEPSGPEPSGPESGPLGPEPEGPESGEYHRTQEVLQAVGHSLHLLNLRVLHSTKVKNPAVSRRNLRKRSRQEVVRKRSRQEVVRKRKMKMRKSYQAGGGAERSDCRFELSSEELSQVSVVMKILHCCLLKEQYSPDVQRVDGLPQPGGQLHAVQTAPGSGEEAGREGVKYLYKSFKEGRVRQETRKQNRRRRKEDGRFCPSPFRSSNQKPKALTRLASGRRALTDRK</sequence>
<dbReference type="Proteomes" id="UP000518266">
    <property type="component" value="Unassembled WGS sequence"/>
</dbReference>
<name>A0A7J5YFX6_DISMA</name>
<keyword evidence="3" id="KW-1185">Reference proteome</keyword>
<gene>
    <name evidence="2" type="ORF">F7725_014873</name>
</gene>
<accession>A0A7J5YFX6</accession>
<feature type="compositionally biased region" description="Pro residues" evidence="1">
    <location>
        <begin position="73"/>
        <end position="82"/>
    </location>
</feature>
<feature type="region of interest" description="Disordered" evidence="1">
    <location>
        <begin position="252"/>
        <end position="300"/>
    </location>
</feature>
<dbReference type="AlphaFoldDB" id="A0A7J5YFX6"/>
<comment type="caution">
    <text evidence="2">The sequence shown here is derived from an EMBL/GenBank/DDBJ whole genome shotgun (WGS) entry which is preliminary data.</text>
</comment>
<organism evidence="2 3">
    <name type="scientific">Dissostichus mawsoni</name>
    <name type="common">Antarctic cod</name>
    <dbReference type="NCBI Taxonomy" id="36200"/>
    <lineage>
        <taxon>Eukaryota</taxon>
        <taxon>Metazoa</taxon>
        <taxon>Chordata</taxon>
        <taxon>Craniata</taxon>
        <taxon>Vertebrata</taxon>
        <taxon>Euteleostomi</taxon>
        <taxon>Actinopterygii</taxon>
        <taxon>Neopterygii</taxon>
        <taxon>Teleostei</taxon>
        <taxon>Neoteleostei</taxon>
        <taxon>Acanthomorphata</taxon>
        <taxon>Eupercaria</taxon>
        <taxon>Perciformes</taxon>
        <taxon>Notothenioidei</taxon>
        <taxon>Nototheniidae</taxon>
        <taxon>Dissostichus</taxon>
    </lineage>
</organism>
<proteinExistence type="predicted"/>